<dbReference type="EMBL" id="CP036200">
    <property type="protein sequence ID" value="QBF81769.1"/>
    <property type="molecule type" value="Genomic_DNA"/>
</dbReference>
<dbReference type="RefSeq" id="WP_130597743.1">
    <property type="nucleotide sequence ID" value="NZ_CP036200.1"/>
</dbReference>
<dbReference type="SMART" id="SM00858">
    <property type="entry name" value="SAF"/>
    <property type="match status" value="1"/>
</dbReference>
<comment type="subcellular location">
    <subcellularLocation>
        <location evidence="1 7">Periplasm</location>
    </subcellularLocation>
</comment>
<evidence type="ECO:0000313" key="10">
    <source>
        <dbReference type="Proteomes" id="UP000291106"/>
    </source>
</evidence>
<evidence type="ECO:0000313" key="9">
    <source>
        <dbReference type="EMBL" id="QBF81769.1"/>
    </source>
</evidence>
<dbReference type="CDD" id="cd11614">
    <property type="entry name" value="SAF_CpaB_FlgA_like"/>
    <property type="match status" value="1"/>
</dbReference>
<dbReference type="Gene3D" id="2.30.30.760">
    <property type="match status" value="1"/>
</dbReference>
<keyword evidence="9" id="KW-0282">Flagellum</keyword>
<sequence>MKVKILLFCLLITHTLPLSANQSPANEANKGEAQQSIVTPNLSTIDMLAKEVISKKIAPKPNAKVTITPQNLEGRQQPPRCYEPISANLATDREISRTNTVKISCDSPDLAYPWQIYVAVRVAIEYPVVVAKEVLSPKTVLSSSQLTLAYMDQYSLRGEYYSSIDELVGTRVKRKTSQGSPLLKRSLCFVCKGDAISIWAKTDTLQIKTTGEAMRDGNIGDVIKVKNTNSNKQLDAQVIGIGEVEVKM</sequence>
<feature type="signal peptide" evidence="7">
    <location>
        <begin position="1"/>
        <end position="20"/>
    </location>
</feature>
<evidence type="ECO:0000259" key="8">
    <source>
        <dbReference type="SMART" id="SM00858"/>
    </source>
</evidence>
<evidence type="ECO:0000256" key="4">
    <source>
        <dbReference type="ARBA" id="ARBA00022729"/>
    </source>
</evidence>
<keyword evidence="4 7" id="KW-0732">Signal</keyword>
<keyword evidence="5 7" id="KW-0574">Periplasm</keyword>
<dbReference type="InterPro" id="IPR017585">
    <property type="entry name" value="SAF_FlgA"/>
</dbReference>
<dbReference type="InterPro" id="IPR013974">
    <property type="entry name" value="SAF"/>
</dbReference>
<dbReference type="AlphaFoldDB" id="A0A411PDZ0"/>
<organism evidence="9 10">
    <name type="scientific">Shewanella maritima</name>
    <dbReference type="NCBI Taxonomy" id="2520507"/>
    <lineage>
        <taxon>Bacteria</taxon>
        <taxon>Pseudomonadati</taxon>
        <taxon>Pseudomonadota</taxon>
        <taxon>Gammaproteobacteria</taxon>
        <taxon>Alteromonadales</taxon>
        <taxon>Shewanellaceae</taxon>
        <taxon>Shewanella</taxon>
    </lineage>
</organism>
<dbReference type="PANTHER" id="PTHR36307:SF1">
    <property type="entry name" value="FLAGELLA BASAL BODY P-RING FORMATION PROTEIN FLGA"/>
    <property type="match status" value="1"/>
</dbReference>
<proteinExistence type="inferred from homology"/>
<dbReference type="InterPro" id="IPR039246">
    <property type="entry name" value="Flagellar_FlgA"/>
</dbReference>
<dbReference type="GO" id="GO:0042597">
    <property type="term" value="C:periplasmic space"/>
    <property type="evidence" value="ECO:0007669"/>
    <property type="project" value="UniProtKB-SubCell"/>
</dbReference>
<name>A0A411PDZ0_9GAMM</name>
<evidence type="ECO:0000256" key="3">
    <source>
        <dbReference type="ARBA" id="ARBA00014754"/>
    </source>
</evidence>
<keyword evidence="9" id="KW-0969">Cilium</keyword>
<gene>
    <name evidence="9" type="primary">flgA</name>
    <name evidence="9" type="ORF">EXU30_02950</name>
</gene>
<dbReference type="Pfam" id="PF13144">
    <property type="entry name" value="ChapFlgA"/>
    <property type="match status" value="1"/>
</dbReference>
<dbReference type="OrthoDB" id="5729023at2"/>
<comment type="similarity">
    <text evidence="2 7">Belongs to the FlgA family.</text>
</comment>
<dbReference type="InterPro" id="IPR041231">
    <property type="entry name" value="FlgA_N"/>
</dbReference>
<evidence type="ECO:0000256" key="6">
    <source>
        <dbReference type="ARBA" id="ARBA00025643"/>
    </source>
</evidence>
<dbReference type="KEGG" id="smai:EXU30_02950"/>
<evidence type="ECO:0000256" key="7">
    <source>
        <dbReference type="RuleBase" id="RU362063"/>
    </source>
</evidence>
<evidence type="ECO:0000256" key="1">
    <source>
        <dbReference type="ARBA" id="ARBA00004418"/>
    </source>
</evidence>
<dbReference type="NCBIfam" id="TIGR03170">
    <property type="entry name" value="flgA_cterm"/>
    <property type="match status" value="1"/>
</dbReference>
<evidence type="ECO:0000256" key="5">
    <source>
        <dbReference type="ARBA" id="ARBA00022764"/>
    </source>
</evidence>
<keyword evidence="10" id="KW-1185">Reference proteome</keyword>
<reference evidence="9 10" key="1">
    <citation type="submission" date="2019-02" db="EMBL/GenBank/DDBJ databases">
        <title>Shewanella sp. D4-2 isolated from Dokdo Island.</title>
        <authorList>
            <person name="Baek K."/>
        </authorList>
    </citation>
    <scope>NUCLEOTIDE SEQUENCE [LARGE SCALE GENOMIC DNA]</scope>
    <source>
        <strain evidence="9 10">D4-2</strain>
    </source>
</reference>
<dbReference type="Proteomes" id="UP000291106">
    <property type="component" value="Chromosome"/>
</dbReference>
<dbReference type="Pfam" id="PF17656">
    <property type="entry name" value="ChapFlgA_N"/>
    <property type="match status" value="1"/>
</dbReference>
<keyword evidence="9" id="KW-0966">Cell projection</keyword>
<evidence type="ECO:0000256" key="2">
    <source>
        <dbReference type="ARBA" id="ARBA00010474"/>
    </source>
</evidence>
<comment type="function">
    <text evidence="6 7">Involved in the assembly process of the P-ring formation. It may associate with FlgF on the rod constituting a structure essential for the P-ring assembly or may act as a modulator protein for the P-ring assembly.</text>
</comment>
<dbReference type="Gene3D" id="3.90.1210.10">
    <property type="entry name" value="Antifreeze-like/N-acetylneuraminic acid synthase C-terminal domain"/>
    <property type="match status" value="1"/>
</dbReference>
<dbReference type="GO" id="GO:0044780">
    <property type="term" value="P:bacterial-type flagellum assembly"/>
    <property type="evidence" value="ECO:0007669"/>
    <property type="project" value="InterPro"/>
</dbReference>
<keyword evidence="7" id="KW-1005">Bacterial flagellum biogenesis</keyword>
<dbReference type="PANTHER" id="PTHR36307">
    <property type="entry name" value="FLAGELLA BASAL BODY P-RING FORMATION PROTEIN FLGA"/>
    <property type="match status" value="1"/>
</dbReference>
<accession>A0A411PDZ0</accession>
<feature type="domain" description="SAF" evidence="8">
    <location>
        <begin position="126"/>
        <end position="188"/>
    </location>
</feature>
<feature type="chain" id="PRO_5018824201" description="Flagella basal body P-ring formation protein FlgA" evidence="7">
    <location>
        <begin position="21"/>
        <end position="248"/>
    </location>
</feature>
<protein>
    <recommendedName>
        <fullName evidence="3 7">Flagella basal body P-ring formation protein FlgA</fullName>
    </recommendedName>
</protein>